<dbReference type="Gene3D" id="3.40.190.10">
    <property type="entry name" value="Periplasmic binding protein-like II"/>
    <property type="match status" value="1"/>
</dbReference>
<accession>A0ABW3HUI5</accession>
<keyword evidence="4" id="KW-1185">Reference proteome</keyword>
<evidence type="ECO:0000313" key="4">
    <source>
        <dbReference type="Proteomes" id="UP001596989"/>
    </source>
</evidence>
<evidence type="ECO:0000256" key="1">
    <source>
        <dbReference type="SAM" id="MobiDB-lite"/>
    </source>
</evidence>
<dbReference type="CDD" id="cd13585">
    <property type="entry name" value="PBP2_TMBP_like"/>
    <property type="match status" value="1"/>
</dbReference>
<dbReference type="InterPro" id="IPR006059">
    <property type="entry name" value="SBP"/>
</dbReference>
<gene>
    <name evidence="3" type="ORF">ACFQ2I_17915</name>
</gene>
<comment type="caution">
    <text evidence="3">The sequence shown here is derived from an EMBL/GenBank/DDBJ whole genome shotgun (WGS) entry which is preliminary data.</text>
</comment>
<evidence type="ECO:0000313" key="3">
    <source>
        <dbReference type="EMBL" id="MFD0961229.1"/>
    </source>
</evidence>
<protein>
    <submittedName>
        <fullName evidence="3">ABC transporter substrate-binding protein</fullName>
    </submittedName>
</protein>
<feature type="compositionally biased region" description="Gly residues" evidence="1">
    <location>
        <begin position="31"/>
        <end position="48"/>
    </location>
</feature>
<sequence length="446" mass="49849">MKKIWTAGMAIILTMGLLAGCSGDNGNSQGTTGGSQGKTSSEGGGEGGAEQVTLKMPVLPDDLEAFKAAYTEFQKENPNIAIEFETYPQKQYYEKLRLQLSGGADYDLFAGNLDVMLDTGILEPLDGYLKDNNTDMSGYGVLLDSMKINGHTYGLPYRKSNWMLYYNKTLFDQYNVPYPSDDMTWEEFRELAKAMTHGSGADKVYGAYMQQWPQTWYMQAVQKGSTIIDKDLSEFKNALQLRMDMEQEGSIMSWSEQKSTGAHYNAAFQKGNVAMNLIGDWHVAQLRQAEDEGKIDFDWDVVPIPHPDGVSANTSLALPVTLMMNKNSKHKEEAFKAVAFMTGAQGAEVFASRGYLTGFTNDEIKKAYIGEGSRKPANLHYFLEQREYPEYPMLPGVKNIIVGQIYTQEGELALAGEQTAEQAIKRIEERIQAEWANKYGEDFQTK</sequence>
<dbReference type="Proteomes" id="UP001596989">
    <property type="component" value="Unassembled WGS sequence"/>
</dbReference>
<name>A0ABW3HUI5_9BACL</name>
<dbReference type="RefSeq" id="WP_377566584.1">
    <property type="nucleotide sequence ID" value="NZ_JBHTJZ010000033.1"/>
</dbReference>
<dbReference type="Pfam" id="PF01547">
    <property type="entry name" value="SBP_bac_1"/>
    <property type="match status" value="1"/>
</dbReference>
<reference evidence="4" key="1">
    <citation type="journal article" date="2019" name="Int. J. Syst. Evol. Microbiol.">
        <title>The Global Catalogue of Microorganisms (GCM) 10K type strain sequencing project: providing services to taxonomists for standard genome sequencing and annotation.</title>
        <authorList>
            <consortium name="The Broad Institute Genomics Platform"/>
            <consortium name="The Broad Institute Genome Sequencing Center for Infectious Disease"/>
            <person name="Wu L."/>
            <person name="Ma J."/>
        </authorList>
    </citation>
    <scope>NUCLEOTIDE SEQUENCE [LARGE SCALE GENOMIC DNA]</scope>
    <source>
        <strain evidence="4">CCUG 59129</strain>
    </source>
</reference>
<dbReference type="EMBL" id="JBHTJZ010000033">
    <property type="protein sequence ID" value="MFD0961229.1"/>
    <property type="molecule type" value="Genomic_DNA"/>
</dbReference>
<dbReference type="SUPFAM" id="SSF53850">
    <property type="entry name" value="Periplasmic binding protein-like II"/>
    <property type="match status" value="1"/>
</dbReference>
<keyword evidence="2" id="KW-0732">Signal</keyword>
<proteinExistence type="predicted"/>
<dbReference type="PANTHER" id="PTHR43649">
    <property type="entry name" value="ARABINOSE-BINDING PROTEIN-RELATED"/>
    <property type="match status" value="1"/>
</dbReference>
<evidence type="ECO:0000256" key="2">
    <source>
        <dbReference type="SAM" id="SignalP"/>
    </source>
</evidence>
<feature type="region of interest" description="Disordered" evidence="1">
    <location>
        <begin position="28"/>
        <end position="49"/>
    </location>
</feature>
<feature type="signal peptide" evidence="2">
    <location>
        <begin position="1"/>
        <end position="19"/>
    </location>
</feature>
<dbReference type="InterPro" id="IPR050490">
    <property type="entry name" value="Bact_solute-bd_prot1"/>
</dbReference>
<dbReference type="PROSITE" id="PS51257">
    <property type="entry name" value="PROKAR_LIPOPROTEIN"/>
    <property type="match status" value="1"/>
</dbReference>
<feature type="chain" id="PRO_5046165043" evidence="2">
    <location>
        <begin position="20"/>
        <end position="446"/>
    </location>
</feature>
<organism evidence="3 4">
    <name type="scientific">Paenibacillus chungangensis</name>
    <dbReference type="NCBI Taxonomy" id="696535"/>
    <lineage>
        <taxon>Bacteria</taxon>
        <taxon>Bacillati</taxon>
        <taxon>Bacillota</taxon>
        <taxon>Bacilli</taxon>
        <taxon>Bacillales</taxon>
        <taxon>Paenibacillaceae</taxon>
        <taxon>Paenibacillus</taxon>
    </lineage>
</organism>
<dbReference type="PANTHER" id="PTHR43649:SF12">
    <property type="entry name" value="DIACETYLCHITOBIOSE BINDING PROTEIN DASA"/>
    <property type="match status" value="1"/>
</dbReference>